<dbReference type="Ensembl" id="ENSDLAT00005020635.2">
    <property type="protein sequence ID" value="ENSDLAP00005019180.2"/>
    <property type="gene ID" value="ENSDLAG00005009086.2"/>
</dbReference>
<proteinExistence type="predicted"/>
<reference evidence="1" key="2">
    <citation type="submission" date="2025-09" db="UniProtKB">
        <authorList>
            <consortium name="Ensembl"/>
        </authorList>
    </citation>
    <scope>IDENTIFICATION</scope>
</reference>
<accession>A0A8C4EHD0</accession>
<protein>
    <submittedName>
        <fullName evidence="1">Uncharacterized protein</fullName>
    </submittedName>
</protein>
<reference evidence="1" key="1">
    <citation type="submission" date="2025-08" db="UniProtKB">
        <authorList>
            <consortium name="Ensembl"/>
        </authorList>
    </citation>
    <scope>IDENTIFICATION</scope>
</reference>
<dbReference type="Proteomes" id="UP000694389">
    <property type="component" value="Unassembled WGS sequence"/>
</dbReference>
<evidence type="ECO:0000313" key="1">
    <source>
        <dbReference type="Ensembl" id="ENSDLAP00005019180.2"/>
    </source>
</evidence>
<keyword evidence="2" id="KW-1185">Reference proteome</keyword>
<organism evidence="1 2">
    <name type="scientific">Dicentrarchus labrax</name>
    <name type="common">European seabass</name>
    <name type="synonym">Morone labrax</name>
    <dbReference type="NCBI Taxonomy" id="13489"/>
    <lineage>
        <taxon>Eukaryota</taxon>
        <taxon>Metazoa</taxon>
        <taxon>Chordata</taxon>
        <taxon>Craniata</taxon>
        <taxon>Vertebrata</taxon>
        <taxon>Euteleostomi</taxon>
        <taxon>Actinopterygii</taxon>
        <taxon>Neopterygii</taxon>
        <taxon>Teleostei</taxon>
        <taxon>Neoteleostei</taxon>
        <taxon>Acanthomorphata</taxon>
        <taxon>Eupercaria</taxon>
        <taxon>Moronidae</taxon>
        <taxon>Dicentrarchus</taxon>
    </lineage>
</organism>
<sequence>LQSAASLSCCECLSRHGLPRMLSGINCSEKCFEMHSVRIISLSFCRFLFFHRHHIICAGICKLDFRVSLTPLKGKQTCTVAGEEWLEAIRRRLNKQKKQHRNKKHLPSDCS</sequence>
<evidence type="ECO:0000313" key="2">
    <source>
        <dbReference type="Proteomes" id="UP000694389"/>
    </source>
</evidence>
<dbReference type="AlphaFoldDB" id="A0A8C4EHD0"/>
<name>A0A8C4EHD0_DICLA</name>